<gene>
    <name evidence="1" type="ORF">EKO27_g5308</name>
</gene>
<proteinExistence type="predicted"/>
<accession>A0A439D5Y2</accession>
<sequence>MAEILGISAAVVQFIDIAFRLSSGLGNLYKDLRDVPAELQNLKLDIDQQIAIAEYIQSSHAVFWDTSPTGSAMPCPVDDTLASYMLLMEQLLELLQSIANKDDAGTVRRSWNAVRAVHKRKSVLEVCDSLEKKKSSVILWLSNANLQLSVTIRGIVEGLQTNVRQTMQITRKVEEASYRADQQLSHLPSLTNLSNSTASAIASLASDMSSSQKQILVSTDSTNVQLRSLQSQWEELSPTFHQFRDILERCPHLLNSAHQVGSGNDIRTTHSGDDHALSNEVISHSRQPFYDNKTRASRSCTCRVISRTTVGDPFPFLQFRQIFRRHHYRQCPKFNSAGTDLEFLMRIVPPTWLMRHTINLGISLQYWGAGNSRWRMTPLIVGTSRLVDSKTSPAFQAIRRLHPGSILPGDIRALSRSLKDLFASGQASAYDEDDTGHTLLHDILYRYRYCGYEDYATAIEFLSLIRWMLENGADPNAYREARTESPFMKYKESGTVLDIFASDLICKLPPTLPPGEPKDMLREVYTHLIESGAHFSRSPTLPHYQHYQTASSFDLEVKEFLAFEEKLEVCEINDLIVSILRQDRESFLRALTQSNLNQYSGVNRLIPVNFAIYWPSALEELIAAGVDVNCEDSLGRRPIQLAVGCGQAPAADILLQADCSLYTPKGSKTLLQEGLLQGRDFDYVTEWIIDALIDRHTRLIDLAILVLPDDSELKRDLDRFTILEDRAPELFEALTKSGVPVPPSLKLNGDSVYHTVDHWFTAQLTVPLANKLWQGGFKQVNKFTSHAGISPLLQSWFMADFDMVSWFIGKGVSPFSRDRERSLTGLHFFAARLAYPLDHFGYDGEGTPISPTHIKQLADDRTLWHDSCHCLCSVDGCTPVSTLVSHSWHNRIKYVAEAYQNVAKFIKIWREKMMYRPDIYPEHARQLLRAVLFEMMQLRHTCLQIETRGEAANWVVRQRSTWTDPWVVVGGERHDYNTGELKAEFELRLEKGYTKMDDCREPPKFSGNPGVVTS</sequence>
<dbReference type="SUPFAM" id="SSF48403">
    <property type="entry name" value="Ankyrin repeat"/>
    <property type="match status" value="1"/>
</dbReference>
<dbReference type="Gene3D" id="1.25.40.20">
    <property type="entry name" value="Ankyrin repeat-containing domain"/>
    <property type="match status" value="1"/>
</dbReference>
<evidence type="ECO:0000313" key="1">
    <source>
        <dbReference type="EMBL" id="RWA09803.1"/>
    </source>
</evidence>
<dbReference type="Proteomes" id="UP000286045">
    <property type="component" value="Unassembled WGS sequence"/>
</dbReference>
<comment type="caution">
    <text evidence="1">The sequence shown here is derived from an EMBL/GenBank/DDBJ whole genome shotgun (WGS) entry which is preliminary data.</text>
</comment>
<organism evidence="1 2">
    <name type="scientific">Xylaria grammica</name>
    <dbReference type="NCBI Taxonomy" id="363999"/>
    <lineage>
        <taxon>Eukaryota</taxon>
        <taxon>Fungi</taxon>
        <taxon>Dikarya</taxon>
        <taxon>Ascomycota</taxon>
        <taxon>Pezizomycotina</taxon>
        <taxon>Sordariomycetes</taxon>
        <taxon>Xylariomycetidae</taxon>
        <taxon>Xylariales</taxon>
        <taxon>Xylariaceae</taxon>
        <taxon>Xylaria</taxon>
    </lineage>
</organism>
<dbReference type="EMBL" id="RYZI01000139">
    <property type="protein sequence ID" value="RWA09803.1"/>
    <property type="molecule type" value="Genomic_DNA"/>
</dbReference>
<dbReference type="STRING" id="363999.A0A439D5Y2"/>
<keyword evidence="2" id="KW-1185">Reference proteome</keyword>
<name>A0A439D5Y2_9PEZI</name>
<dbReference type="AlphaFoldDB" id="A0A439D5Y2"/>
<evidence type="ECO:0000313" key="2">
    <source>
        <dbReference type="Proteomes" id="UP000286045"/>
    </source>
</evidence>
<reference evidence="1 2" key="1">
    <citation type="submission" date="2018-12" db="EMBL/GenBank/DDBJ databases">
        <title>Draft genome sequence of Xylaria grammica IHI A82.</title>
        <authorList>
            <person name="Buettner E."/>
            <person name="Kellner H."/>
        </authorList>
    </citation>
    <scope>NUCLEOTIDE SEQUENCE [LARGE SCALE GENOMIC DNA]</scope>
    <source>
        <strain evidence="1 2">IHI A82</strain>
    </source>
</reference>
<dbReference type="InterPro" id="IPR036770">
    <property type="entry name" value="Ankyrin_rpt-contain_sf"/>
</dbReference>
<protein>
    <submittedName>
        <fullName evidence="1">Uncharacterized protein</fullName>
    </submittedName>
</protein>